<sequence length="491" mass="53410">MPIFDNRSLTIFRLTTARGLLLLLTLASVSTVSAQGVGERATDATTRDGHFISWREHLIDDVATLDFVLSGGDGLVMADLDRDGYQDIVSVHESDSSYDSANFTPGFEAPPEGHVRIAFGSAGPQQWHNITVAEGLDAAAPEDAAIADINGDGFLDILIAAELSHILYLQNPGTGVRNTPWPRLKLPMTEGRGSYIRVFAADLDGDGTPEVIAPNKGAQIPGPEDFAVSNPVSVFKVNGDPLQGINWQEHELGHYSIPQNSEPVDLDGDGDLDIVIGSRGEERLAWFENPGDGSLDFIEHAIGINGARMAGFNLEYADLNGDGRLDIIGAGNGRVGNGLVWIEQPARTGDAWNAHYIGTFLPDSITGLEVTDIDGDGDMDVFAGSYSRGEREADDANTRISDPLGRLGWFEQPDEVTTAWTRHDVSRRKRGMFDKFIAHDLDGDGDADFIGTRGNSYPYDGVFWLEQLRSPTPGNRFERARQQDSEEMRIP</sequence>
<gene>
    <name evidence="3" type="ORF">PHACT_06160</name>
</gene>
<dbReference type="SUPFAM" id="SSF69318">
    <property type="entry name" value="Integrin alpha N-terminal domain"/>
    <property type="match status" value="1"/>
</dbReference>
<dbReference type="OrthoDB" id="6064584at2"/>
<reference evidence="4" key="1">
    <citation type="submission" date="2016-07" db="EMBL/GenBank/DDBJ databases">
        <authorList>
            <person name="Florea S."/>
            <person name="Webb J.S."/>
            <person name="Jaromczyk J."/>
            <person name="Schardl C.L."/>
        </authorList>
    </citation>
    <scope>NUCLEOTIDE SEQUENCE [LARGE SCALE GENOMIC DNA]</scope>
    <source>
        <strain evidence="4">KCTC 42131</strain>
    </source>
</reference>
<name>A0A1E8CKD5_9GAMM</name>
<dbReference type="STRING" id="1524254.PHACT_06160"/>
<evidence type="ECO:0000256" key="2">
    <source>
        <dbReference type="SAM" id="SignalP"/>
    </source>
</evidence>
<proteinExistence type="predicted"/>
<dbReference type="PANTHER" id="PTHR44103">
    <property type="entry name" value="PROPROTEIN CONVERTASE P"/>
    <property type="match status" value="1"/>
</dbReference>
<organism evidence="3 4">
    <name type="scientific">Pseudohongiella acticola</name>
    <dbReference type="NCBI Taxonomy" id="1524254"/>
    <lineage>
        <taxon>Bacteria</taxon>
        <taxon>Pseudomonadati</taxon>
        <taxon>Pseudomonadota</taxon>
        <taxon>Gammaproteobacteria</taxon>
        <taxon>Pseudomonadales</taxon>
        <taxon>Pseudohongiellaceae</taxon>
        <taxon>Pseudohongiella</taxon>
    </lineage>
</organism>
<dbReference type="InterPro" id="IPR028994">
    <property type="entry name" value="Integrin_alpha_N"/>
</dbReference>
<protein>
    <recommendedName>
        <fullName evidence="5">VCBS repeat-containing protein</fullName>
    </recommendedName>
</protein>
<dbReference type="Proteomes" id="UP000175669">
    <property type="component" value="Unassembled WGS sequence"/>
</dbReference>
<evidence type="ECO:0000256" key="1">
    <source>
        <dbReference type="ARBA" id="ARBA00022729"/>
    </source>
</evidence>
<keyword evidence="4" id="KW-1185">Reference proteome</keyword>
<dbReference type="PANTHER" id="PTHR44103:SF1">
    <property type="entry name" value="PROPROTEIN CONVERTASE P"/>
    <property type="match status" value="1"/>
</dbReference>
<dbReference type="AlphaFoldDB" id="A0A1E8CKD5"/>
<evidence type="ECO:0000313" key="4">
    <source>
        <dbReference type="Proteomes" id="UP000175669"/>
    </source>
</evidence>
<feature type="chain" id="PRO_5009212205" description="VCBS repeat-containing protein" evidence="2">
    <location>
        <begin position="35"/>
        <end position="491"/>
    </location>
</feature>
<dbReference type="Pfam" id="PF13517">
    <property type="entry name" value="FG-GAP_3"/>
    <property type="match status" value="2"/>
</dbReference>
<dbReference type="RefSeq" id="WP_070116381.1">
    <property type="nucleotide sequence ID" value="NZ_MASR01000001.1"/>
</dbReference>
<accession>A0A1E8CKD5</accession>
<evidence type="ECO:0000313" key="3">
    <source>
        <dbReference type="EMBL" id="OFE12772.1"/>
    </source>
</evidence>
<dbReference type="EMBL" id="MASR01000001">
    <property type="protein sequence ID" value="OFE12772.1"/>
    <property type="molecule type" value="Genomic_DNA"/>
</dbReference>
<evidence type="ECO:0008006" key="5">
    <source>
        <dbReference type="Google" id="ProtNLM"/>
    </source>
</evidence>
<keyword evidence="1 2" id="KW-0732">Signal</keyword>
<feature type="signal peptide" evidence="2">
    <location>
        <begin position="1"/>
        <end position="34"/>
    </location>
</feature>
<dbReference type="Gene3D" id="2.130.10.130">
    <property type="entry name" value="Integrin alpha, N-terminal"/>
    <property type="match status" value="2"/>
</dbReference>
<dbReference type="InterPro" id="IPR013517">
    <property type="entry name" value="FG-GAP"/>
</dbReference>
<comment type="caution">
    <text evidence="3">The sequence shown here is derived from an EMBL/GenBank/DDBJ whole genome shotgun (WGS) entry which is preliminary data.</text>
</comment>